<evidence type="ECO:0000313" key="5">
    <source>
        <dbReference type="Proteomes" id="UP000655994"/>
    </source>
</evidence>
<keyword evidence="5" id="KW-1185">Reference proteome</keyword>
<accession>A0A8I1KJV2</accession>
<dbReference type="Proteomes" id="UP000655994">
    <property type="component" value="Unassembled WGS sequence"/>
</dbReference>
<dbReference type="GeneID" id="78251029"/>
<evidence type="ECO:0000313" key="2">
    <source>
        <dbReference type="EMBL" id="MBJ7266983.1"/>
    </source>
</evidence>
<keyword evidence="1" id="KW-1133">Transmembrane helix</keyword>
<dbReference type="OrthoDB" id="6401986at2"/>
<dbReference type="RefSeq" id="WP_054490899.1">
    <property type="nucleotide sequence ID" value="NZ_CAXAWT010000001.1"/>
</dbReference>
<comment type="caution">
    <text evidence="3">The sequence shown here is derived from an EMBL/GenBank/DDBJ whole genome shotgun (WGS) entry which is preliminary data.</text>
</comment>
<feature type="transmembrane region" description="Helical" evidence="1">
    <location>
        <begin position="38"/>
        <end position="60"/>
    </location>
</feature>
<keyword evidence="1" id="KW-0812">Transmembrane</keyword>
<dbReference type="EMBL" id="JAEMOS010000023">
    <property type="protein sequence ID" value="MBJ7266983.1"/>
    <property type="molecule type" value="Genomic_DNA"/>
</dbReference>
<evidence type="ECO:0000256" key="1">
    <source>
        <dbReference type="SAM" id="Phobius"/>
    </source>
</evidence>
<reference evidence="3 5" key="1">
    <citation type="submission" date="2020-09" db="EMBL/GenBank/DDBJ databases">
        <title>Draft Genomes of Bacterial Isolates from North Pond Shallow Sediments.</title>
        <authorList>
            <person name="Kiel Reese B."/>
            <person name="Mullis M."/>
            <person name="Weisend R.E."/>
        </authorList>
    </citation>
    <scope>NUCLEOTIDE SEQUENCE</scope>
    <source>
        <strain evidence="3">KJE-2</strain>
        <strain evidence="2 5">KJE-3</strain>
    </source>
</reference>
<organism evidence="3 4">
    <name type="scientific">Idiomarina abyssalis</name>
    <dbReference type="NCBI Taxonomy" id="86102"/>
    <lineage>
        <taxon>Bacteria</taxon>
        <taxon>Pseudomonadati</taxon>
        <taxon>Pseudomonadota</taxon>
        <taxon>Gammaproteobacteria</taxon>
        <taxon>Alteromonadales</taxon>
        <taxon>Idiomarinaceae</taxon>
        <taxon>Idiomarina</taxon>
    </lineage>
</organism>
<proteinExistence type="predicted"/>
<dbReference type="Proteomes" id="UP000621390">
    <property type="component" value="Unassembled WGS sequence"/>
</dbReference>
<gene>
    <name evidence="2" type="ORF">JHC10_08500</name>
    <name evidence="3" type="ORF">JHC11_10750</name>
</gene>
<dbReference type="EMBL" id="JAEMOP010000009">
    <property type="protein sequence ID" value="MBJ7316459.1"/>
    <property type="molecule type" value="Genomic_DNA"/>
</dbReference>
<evidence type="ECO:0000313" key="4">
    <source>
        <dbReference type="Proteomes" id="UP000621390"/>
    </source>
</evidence>
<dbReference type="AlphaFoldDB" id="A0A8I1KJV2"/>
<keyword evidence="1" id="KW-0472">Membrane</keyword>
<protein>
    <submittedName>
        <fullName evidence="3">DUF1145 domain-containing protein</fullName>
    </submittedName>
</protein>
<name>A0A8I1KJV2_9GAMM</name>
<evidence type="ECO:0000313" key="3">
    <source>
        <dbReference type="EMBL" id="MBJ7316459.1"/>
    </source>
</evidence>
<sequence length="100" mass="10898">MKVIIVAGKVVFAVIWLGLFALLAGANGELSTQSIGLLSLLLAVMVITHLLLLGIFVATMKEVFPWRKGDSWQILAFGIFAWLSILQRPKPDQGSTPPRP</sequence>